<evidence type="ECO:0000313" key="2">
    <source>
        <dbReference type="EMBL" id="GAA0539022.1"/>
    </source>
</evidence>
<dbReference type="AlphaFoldDB" id="A0A917JLZ1"/>
<evidence type="ECO:0000313" key="5">
    <source>
        <dbReference type="Proteomes" id="UP001500220"/>
    </source>
</evidence>
<dbReference type="EMBL" id="BAAAHC010000024">
    <property type="protein sequence ID" value="GAA0539022.1"/>
    <property type="molecule type" value="Genomic_DNA"/>
</dbReference>
<feature type="region of interest" description="Disordered" evidence="1">
    <location>
        <begin position="310"/>
        <end position="372"/>
    </location>
</feature>
<proteinExistence type="predicted"/>
<evidence type="ECO:0000313" key="4">
    <source>
        <dbReference type="Proteomes" id="UP000597989"/>
    </source>
</evidence>
<organism evidence="3 4">
    <name type="scientific">Saccharopolyspora thermophila</name>
    <dbReference type="NCBI Taxonomy" id="89367"/>
    <lineage>
        <taxon>Bacteria</taxon>
        <taxon>Bacillati</taxon>
        <taxon>Actinomycetota</taxon>
        <taxon>Actinomycetes</taxon>
        <taxon>Pseudonocardiales</taxon>
        <taxon>Pseudonocardiaceae</taxon>
        <taxon>Saccharopolyspora</taxon>
    </lineage>
</organism>
<reference evidence="2" key="1">
    <citation type="journal article" date="2014" name="Int. J. Syst. Evol. Microbiol.">
        <title>Complete genome of a new Firmicutes species belonging to the dominant human colonic microbiota ('Ruminococcus bicirculans') reveals two chromosomes and a selective capacity to utilize plant glucans.</title>
        <authorList>
            <consortium name="NISC Comparative Sequencing Program"/>
            <person name="Wegmann U."/>
            <person name="Louis P."/>
            <person name="Goesmann A."/>
            <person name="Henrissat B."/>
            <person name="Duncan S.H."/>
            <person name="Flint H.J."/>
        </authorList>
    </citation>
    <scope>NUCLEOTIDE SEQUENCE</scope>
    <source>
        <strain evidence="2">JCM 10664</strain>
    </source>
</reference>
<evidence type="ECO:0000313" key="3">
    <source>
        <dbReference type="EMBL" id="GGI71946.1"/>
    </source>
</evidence>
<dbReference type="Proteomes" id="UP000597989">
    <property type="component" value="Unassembled WGS sequence"/>
</dbReference>
<protein>
    <submittedName>
        <fullName evidence="3">Uncharacterized protein</fullName>
    </submittedName>
</protein>
<name>A0A917JLZ1_9PSEU</name>
<dbReference type="EMBL" id="BMMT01000001">
    <property type="protein sequence ID" value="GGI71946.1"/>
    <property type="molecule type" value="Genomic_DNA"/>
</dbReference>
<feature type="compositionally biased region" description="Polar residues" evidence="1">
    <location>
        <begin position="328"/>
        <end position="339"/>
    </location>
</feature>
<reference evidence="3 4" key="2">
    <citation type="journal article" date="2014" name="Int. J. Syst. Evol. Microbiol.">
        <title>Complete genome sequence of Corynebacterium casei LMG S-19264T (=DSM 44701T), isolated from a smear-ripened cheese.</title>
        <authorList>
            <consortium name="US DOE Joint Genome Institute (JGI-PGF)"/>
            <person name="Walter F."/>
            <person name="Albersmeier A."/>
            <person name="Kalinowski J."/>
            <person name="Ruckert C."/>
        </authorList>
    </citation>
    <scope>NUCLEOTIDE SEQUENCE [LARGE SCALE GENOMIC DNA]</scope>
    <source>
        <strain evidence="3 4">CGMCC 4.7206</strain>
    </source>
</reference>
<reference evidence="5" key="3">
    <citation type="journal article" date="2019" name="Int. J. Syst. Evol. Microbiol.">
        <title>The Global Catalogue of Microorganisms (GCM) 10K type strain sequencing project: providing services to taxonomists for standard genome sequencing and annotation.</title>
        <authorList>
            <consortium name="The Broad Institute Genomics Platform"/>
            <consortium name="The Broad Institute Genome Sequencing Center for Infectious Disease"/>
            <person name="Wu L."/>
            <person name="Ma J."/>
        </authorList>
    </citation>
    <scope>NUCLEOTIDE SEQUENCE [LARGE SCALE GENOMIC DNA]</scope>
    <source>
        <strain evidence="5">JCM 10664</strain>
    </source>
</reference>
<reference evidence="2" key="5">
    <citation type="submission" date="2023-12" db="EMBL/GenBank/DDBJ databases">
        <authorList>
            <person name="Sun Q."/>
            <person name="Inoue M."/>
        </authorList>
    </citation>
    <scope>NUCLEOTIDE SEQUENCE</scope>
    <source>
        <strain evidence="2">JCM 10664</strain>
    </source>
</reference>
<keyword evidence="5" id="KW-1185">Reference proteome</keyword>
<gene>
    <name evidence="2" type="ORF">GCM10009545_47100</name>
    <name evidence="3" type="ORF">GCM10011581_06130</name>
</gene>
<reference evidence="3" key="4">
    <citation type="submission" date="2020-09" db="EMBL/GenBank/DDBJ databases">
        <authorList>
            <person name="Sun Q."/>
            <person name="Zhou Y."/>
        </authorList>
    </citation>
    <scope>NUCLEOTIDE SEQUENCE</scope>
    <source>
        <strain evidence="3">CGMCC 4.7206</strain>
    </source>
</reference>
<dbReference type="Proteomes" id="UP001500220">
    <property type="component" value="Unassembled WGS sequence"/>
</dbReference>
<accession>A0A917JLZ1</accession>
<evidence type="ECO:0000256" key="1">
    <source>
        <dbReference type="SAM" id="MobiDB-lite"/>
    </source>
</evidence>
<comment type="caution">
    <text evidence="3">The sequence shown here is derived from an EMBL/GenBank/DDBJ whole genome shotgun (WGS) entry which is preliminary data.</text>
</comment>
<sequence length="372" mass="40081">MRDVLLRSARADYQFVFGCNVFWRVLPGAPGLPHANPGALAADLLLAEAANVAAATPPDEVSRARYRMTNVLGSARVDPTGCVEVWADGIVLSLTEKDEERLRRLAEVRKDEEVWEHERSYERNVRAYLGDDVLATPGSALVWWLAGPRTDEKKRVDEAVSKIENLQRLSSAAAVSELPPWSTPSAVGALGGAFAGAATGFAPSTGVVHEVSQLPYVVAEPAAEGERGFFGAPDPSVKTHAIGLVEELPDGPERDVFARRLADLLDAQGRPEEAEEVRRRFDAPSHFEEGLDVDGEPDTSPGSVVVETTHIGDEEEVPTRSFNHRSPENVSASLQSVPSMNRDVIVGQVEPGEGLQRRSNGAAPRESSGQQG</sequence>